<dbReference type="EMBL" id="QPJT01000001">
    <property type="protein sequence ID" value="RCX20853.1"/>
    <property type="molecule type" value="Genomic_DNA"/>
</dbReference>
<protein>
    <submittedName>
        <fullName evidence="1">Uncharacterized protein</fullName>
    </submittedName>
</protein>
<evidence type="ECO:0000313" key="1">
    <source>
        <dbReference type="EMBL" id="RCX20853.1"/>
    </source>
</evidence>
<organism evidence="1 2">
    <name type="scientific">Anaerobacterium chartisolvens</name>
    <dbReference type="NCBI Taxonomy" id="1297424"/>
    <lineage>
        <taxon>Bacteria</taxon>
        <taxon>Bacillati</taxon>
        <taxon>Bacillota</taxon>
        <taxon>Clostridia</taxon>
        <taxon>Eubacteriales</taxon>
        <taxon>Oscillospiraceae</taxon>
        <taxon>Anaerobacterium</taxon>
    </lineage>
</organism>
<dbReference type="RefSeq" id="WP_114295811.1">
    <property type="nucleotide sequence ID" value="NZ_QPJT01000001.1"/>
</dbReference>
<reference evidence="1 2" key="1">
    <citation type="submission" date="2018-07" db="EMBL/GenBank/DDBJ databases">
        <title>Genomic Encyclopedia of Type Strains, Phase IV (KMG-IV): sequencing the most valuable type-strain genomes for metagenomic binning, comparative biology and taxonomic classification.</title>
        <authorList>
            <person name="Goeker M."/>
        </authorList>
    </citation>
    <scope>NUCLEOTIDE SEQUENCE [LARGE SCALE GENOMIC DNA]</scope>
    <source>
        <strain evidence="1 2">DSM 27016</strain>
    </source>
</reference>
<name>A0A369BH23_9FIRM</name>
<keyword evidence="2" id="KW-1185">Reference proteome</keyword>
<comment type="caution">
    <text evidence="1">The sequence shown here is derived from an EMBL/GenBank/DDBJ whole genome shotgun (WGS) entry which is preliminary data.</text>
</comment>
<dbReference type="AlphaFoldDB" id="A0A369BH23"/>
<gene>
    <name evidence="1" type="ORF">DFR58_10155</name>
</gene>
<dbReference type="Proteomes" id="UP000253034">
    <property type="component" value="Unassembled WGS sequence"/>
</dbReference>
<dbReference type="OrthoDB" id="2079989at2"/>
<sequence length="291" mass="34608">MIRIGLNKREKQSVLDDYLSRNNIKKIYCFYFKHFQPKYRTDKEIEYIEYSDIIMYKFFYRLLEEIGESSLIIMDGCMRTKNRSDLTYNCAHHYLNQTPHKIIFEFFPIIDTKDDMMILFDFENKGKFHGNSFDYIYLQTEDIKTKPFKIYLSCANVEVSSKDREKYEKKKEKLFDELGQKDPDTIPRTLQLLAGDLKKSAITPDKIYVARNKRFKLDNVLTYADIDKQGNYIVLDMHYRRLSFNDFLKVSGCGKVKYISTTLPIDSVITSDFMQWKGRLDAIYAKASLYK</sequence>
<proteinExistence type="predicted"/>
<accession>A0A369BH23</accession>
<evidence type="ECO:0000313" key="2">
    <source>
        <dbReference type="Proteomes" id="UP000253034"/>
    </source>
</evidence>